<reference evidence="2" key="1">
    <citation type="submission" date="2021-02" db="EMBL/GenBank/DDBJ databases">
        <authorList>
            <person name="Syme A R."/>
            <person name="Syme A R."/>
            <person name="Moolhuijzen P."/>
        </authorList>
    </citation>
    <scope>NUCLEOTIDE SEQUENCE</scope>
    <source>
        <strain evidence="2">W1-1</strain>
    </source>
</reference>
<evidence type="ECO:0000313" key="2">
    <source>
        <dbReference type="EMBL" id="CAE7027554.1"/>
    </source>
</evidence>
<sequence length="194" mass="21800">MPRDPTGVPHTGTLGLFDDPDELAASTALATSHELHRLKGQIRRLERHDVSTARRQYREGSKERRKDGKKDKGKEGWWCKIFNSSNKAARPNSSLSKSNLSSENMTTANTLRSNYGSEDEEDCRNNKHKIIHYEIVRRPTTPEAEWKAEDVQSVDSIWLQECGMVRVKSGCPGGCRIVSERGVIGYGEEDGRDG</sequence>
<name>A0A6S6VYT8_9PLEO</name>
<evidence type="ECO:0000256" key="1">
    <source>
        <dbReference type="SAM" id="MobiDB-lite"/>
    </source>
</evidence>
<dbReference type="AlphaFoldDB" id="A0A6S6VYT8"/>
<feature type="region of interest" description="Disordered" evidence="1">
    <location>
        <begin position="87"/>
        <end position="107"/>
    </location>
</feature>
<accession>A0A6S6VYT8</accession>
<protein>
    <submittedName>
        <fullName evidence="2">Uncharacterized protein</fullName>
    </submittedName>
</protein>
<gene>
    <name evidence="2" type="ORF">PTTW11_04266</name>
</gene>
<proteinExistence type="predicted"/>
<feature type="compositionally biased region" description="Low complexity" evidence="1">
    <location>
        <begin position="92"/>
        <end position="102"/>
    </location>
</feature>
<organism evidence="2 3">
    <name type="scientific">Pyrenophora teres f. teres</name>
    <dbReference type="NCBI Taxonomy" id="97479"/>
    <lineage>
        <taxon>Eukaryota</taxon>
        <taxon>Fungi</taxon>
        <taxon>Dikarya</taxon>
        <taxon>Ascomycota</taxon>
        <taxon>Pezizomycotina</taxon>
        <taxon>Dothideomycetes</taxon>
        <taxon>Pleosporomycetidae</taxon>
        <taxon>Pleosporales</taxon>
        <taxon>Pleosporineae</taxon>
        <taxon>Pleosporaceae</taxon>
        <taxon>Pyrenophora</taxon>
    </lineage>
</organism>
<dbReference type="Proteomes" id="UP000472372">
    <property type="component" value="Chromosome 3"/>
</dbReference>
<evidence type="ECO:0000313" key="3">
    <source>
        <dbReference type="Proteomes" id="UP000472372"/>
    </source>
</evidence>
<feature type="region of interest" description="Disordered" evidence="1">
    <location>
        <begin position="46"/>
        <end position="73"/>
    </location>
</feature>
<dbReference type="EMBL" id="HG992979">
    <property type="protein sequence ID" value="CAE7027554.1"/>
    <property type="molecule type" value="Genomic_DNA"/>
</dbReference>